<reference evidence="3 4" key="1">
    <citation type="submission" date="2019-09" db="EMBL/GenBank/DDBJ databases">
        <authorList>
            <person name="Ou C."/>
        </authorList>
    </citation>
    <scope>NUCLEOTIDE SEQUENCE [LARGE SCALE GENOMIC DNA]</scope>
    <source>
        <strain evidence="3">S2</strain>
        <tissue evidence="3">Leaf</tissue>
    </source>
</reference>
<keyword evidence="1" id="KW-0812">Transmembrane</keyword>
<organism evidence="3 4">
    <name type="scientific">Pyrus ussuriensis x Pyrus communis</name>
    <dbReference type="NCBI Taxonomy" id="2448454"/>
    <lineage>
        <taxon>Eukaryota</taxon>
        <taxon>Viridiplantae</taxon>
        <taxon>Streptophyta</taxon>
        <taxon>Embryophyta</taxon>
        <taxon>Tracheophyta</taxon>
        <taxon>Spermatophyta</taxon>
        <taxon>Magnoliopsida</taxon>
        <taxon>eudicotyledons</taxon>
        <taxon>Gunneridae</taxon>
        <taxon>Pentapetalae</taxon>
        <taxon>rosids</taxon>
        <taxon>fabids</taxon>
        <taxon>Rosales</taxon>
        <taxon>Rosaceae</taxon>
        <taxon>Amygdaloideae</taxon>
        <taxon>Maleae</taxon>
        <taxon>Pyrus</taxon>
    </lineage>
</organism>
<keyword evidence="4" id="KW-1185">Reference proteome</keyword>
<feature type="transmembrane region" description="Helical" evidence="1">
    <location>
        <begin position="198"/>
        <end position="226"/>
    </location>
</feature>
<gene>
    <name evidence="3" type="ORF">D8674_024527</name>
</gene>
<name>A0A5N5H353_9ROSA</name>
<feature type="signal peptide" evidence="2">
    <location>
        <begin position="1"/>
        <end position="17"/>
    </location>
</feature>
<reference evidence="4" key="2">
    <citation type="submission" date="2019-10" db="EMBL/GenBank/DDBJ databases">
        <title>A de novo genome assembly of a pear dwarfing rootstock.</title>
        <authorList>
            <person name="Wang F."/>
            <person name="Wang J."/>
            <person name="Li S."/>
            <person name="Zhang Y."/>
            <person name="Fang M."/>
            <person name="Ma L."/>
            <person name="Zhao Y."/>
            <person name="Jiang S."/>
        </authorList>
    </citation>
    <scope>NUCLEOTIDE SEQUENCE [LARGE SCALE GENOMIC DNA]</scope>
</reference>
<evidence type="ECO:0008006" key="5">
    <source>
        <dbReference type="Google" id="ProtNLM"/>
    </source>
</evidence>
<keyword evidence="2" id="KW-0732">Signal</keyword>
<keyword evidence="1" id="KW-1133">Transmembrane helix</keyword>
<evidence type="ECO:0000256" key="1">
    <source>
        <dbReference type="SAM" id="Phobius"/>
    </source>
</evidence>
<evidence type="ECO:0000256" key="2">
    <source>
        <dbReference type="SAM" id="SignalP"/>
    </source>
</evidence>
<dbReference type="EMBL" id="SMOL01000231">
    <property type="protein sequence ID" value="KAB2622345.1"/>
    <property type="molecule type" value="Genomic_DNA"/>
</dbReference>
<keyword evidence="1" id="KW-0472">Membrane</keyword>
<dbReference type="AlphaFoldDB" id="A0A5N5H353"/>
<sequence length="227" mass="25727">MHFLPFSFLFALPVVYTFPHPCKYQFPHPKSILAFDHTFSNSNPLDPSHSIPLHQSSFIFFINWLCNLSFHHHFQPISTFFSTRFYGRVCTASAQVITPAPLLASVGLSRCSPLVAMLLASTRASFASWRRLVWWSLEDEEAFFFINFGVLAGMTFSDGGGRRIEVIDVYVSGGGCCRRGRSSVFLCSVFVRAGLQSWLWALSIVLCWPSFCVNIVSWPLFVLAFCW</sequence>
<accession>A0A5N5H353</accession>
<proteinExistence type="predicted"/>
<dbReference type="Proteomes" id="UP000327157">
    <property type="component" value="Chromosome 4"/>
</dbReference>
<protein>
    <recommendedName>
        <fullName evidence="5">Transmembrane protein</fullName>
    </recommendedName>
</protein>
<evidence type="ECO:0000313" key="4">
    <source>
        <dbReference type="Proteomes" id="UP000327157"/>
    </source>
</evidence>
<comment type="caution">
    <text evidence="3">The sequence shown here is derived from an EMBL/GenBank/DDBJ whole genome shotgun (WGS) entry which is preliminary data.</text>
</comment>
<feature type="chain" id="PRO_5024324699" description="Transmembrane protein" evidence="2">
    <location>
        <begin position="18"/>
        <end position="227"/>
    </location>
</feature>
<evidence type="ECO:0000313" key="3">
    <source>
        <dbReference type="EMBL" id="KAB2622345.1"/>
    </source>
</evidence>
<reference evidence="3 4" key="3">
    <citation type="submission" date="2019-11" db="EMBL/GenBank/DDBJ databases">
        <title>A de novo genome assembly of a pear dwarfing rootstock.</title>
        <authorList>
            <person name="Wang F."/>
            <person name="Wang J."/>
            <person name="Li S."/>
            <person name="Zhang Y."/>
            <person name="Fang M."/>
            <person name="Ma L."/>
            <person name="Zhao Y."/>
            <person name="Jiang S."/>
        </authorList>
    </citation>
    <scope>NUCLEOTIDE SEQUENCE [LARGE SCALE GENOMIC DNA]</scope>
    <source>
        <strain evidence="3">S2</strain>
        <tissue evidence="3">Leaf</tissue>
    </source>
</reference>